<organism evidence="2 3">
    <name type="scientific">Pontibacter actiniarum</name>
    <dbReference type="NCBI Taxonomy" id="323450"/>
    <lineage>
        <taxon>Bacteria</taxon>
        <taxon>Pseudomonadati</taxon>
        <taxon>Bacteroidota</taxon>
        <taxon>Cytophagia</taxon>
        <taxon>Cytophagales</taxon>
        <taxon>Hymenobacteraceae</taxon>
        <taxon>Pontibacter</taxon>
    </lineage>
</organism>
<feature type="signal peptide" evidence="1">
    <location>
        <begin position="1"/>
        <end position="19"/>
    </location>
</feature>
<evidence type="ECO:0000313" key="3">
    <source>
        <dbReference type="Proteomes" id="UP000266292"/>
    </source>
</evidence>
<keyword evidence="1" id="KW-0732">Signal</keyword>
<evidence type="ECO:0008006" key="4">
    <source>
        <dbReference type="Google" id="ProtNLM"/>
    </source>
</evidence>
<dbReference type="RefSeq" id="WP_025604793.1">
    <property type="nucleotide sequence ID" value="NZ_CP021235.1"/>
</dbReference>
<feature type="chain" id="PRO_5011009937" description="VCBS repeat-containing protein" evidence="1">
    <location>
        <begin position="20"/>
        <end position="185"/>
    </location>
</feature>
<dbReference type="KEGG" id="pact:CA264_03965"/>
<dbReference type="STRING" id="709015.GCA_000472485_00790"/>
<dbReference type="EMBL" id="CP021235">
    <property type="protein sequence ID" value="ARS34669.1"/>
    <property type="molecule type" value="Genomic_DNA"/>
</dbReference>
<evidence type="ECO:0000313" key="2">
    <source>
        <dbReference type="EMBL" id="ARS34669.1"/>
    </source>
</evidence>
<name>A0A1X9YP72_9BACT</name>
<dbReference type="AlphaFoldDB" id="A0A1X9YP72"/>
<reference evidence="3" key="1">
    <citation type="submission" date="2017-05" db="EMBL/GenBank/DDBJ databases">
        <authorList>
            <person name="Ray J."/>
            <person name="Price M."/>
            <person name="Deutschbauer A."/>
        </authorList>
    </citation>
    <scope>NUCLEOTIDE SEQUENCE [LARGE SCALE GENOMIC DNA]</scope>
    <source>
        <strain evidence="3">DSM 19842</strain>
    </source>
</reference>
<gene>
    <name evidence="2" type="ORF">CA264_03965</name>
</gene>
<protein>
    <recommendedName>
        <fullName evidence="4">VCBS repeat-containing protein</fullName>
    </recommendedName>
</protein>
<sequence>MKILLTALLSVVFGSFCFAQEYTLDSAWTTHGQQFQVRLEQGEASNLPSNTKMSLFRNGGLLFSDSLWCSSLYMELADMNDDGFDDLLLYQGAGARANETYNLFLYIKEKNTYQKVQRYAEWPNLRKTGIRGVLAATILTGTVEYRFFELDRSGKLTDLGITVEDRSFDGKGYQKGLKKVRRLRH</sequence>
<evidence type="ECO:0000256" key="1">
    <source>
        <dbReference type="SAM" id="SignalP"/>
    </source>
</evidence>
<dbReference type="OrthoDB" id="1391917at2"/>
<dbReference type="Proteomes" id="UP000266292">
    <property type="component" value="Chromosome"/>
</dbReference>
<keyword evidence="3" id="KW-1185">Reference proteome</keyword>
<accession>A0A1X9YP72</accession>
<proteinExistence type="predicted"/>